<dbReference type="Proteomes" id="UP000321579">
    <property type="component" value="Unassembled WGS sequence"/>
</dbReference>
<gene>
    <name evidence="1" type="ORF">FGL01_25560</name>
    <name evidence="2" type="ORF">SAMN05192550_2807</name>
</gene>
<comment type="caution">
    <text evidence="1">The sequence shown here is derived from an EMBL/GenBank/DDBJ whole genome shotgun (WGS) entry which is preliminary data.</text>
</comment>
<name>A0A511CGS3_9FLAO</name>
<dbReference type="AlphaFoldDB" id="A0A511CGS3"/>
<evidence type="ECO:0000313" key="2">
    <source>
        <dbReference type="EMBL" id="SDJ80557.1"/>
    </source>
</evidence>
<reference evidence="1 4" key="2">
    <citation type="submission" date="2019-07" db="EMBL/GenBank/DDBJ databases">
        <title>Whole genome shotgun sequence of Flavobacterium glycines NBRC 105008.</title>
        <authorList>
            <person name="Hosoyama A."/>
            <person name="Uohara A."/>
            <person name="Ohji S."/>
            <person name="Ichikawa N."/>
        </authorList>
    </citation>
    <scope>NUCLEOTIDE SEQUENCE [LARGE SCALE GENOMIC DNA]</scope>
    <source>
        <strain evidence="1 4">NBRC 105008</strain>
    </source>
</reference>
<dbReference type="EMBL" id="BJVF01000006">
    <property type="protein sequence ID" value="GEL11817.1"/>
    <property type="molecule type" value="Genomic_DNA"/>
</dbReference>
<keyword evidence="3" id="KW-1185">Reference proteome</keyword>
<sequence length="68" mass="7987">MPSRPILKILQIMADTNNYKEFQKLSFKDIQSLMLVSEATAKKYLTDIKTHFCITIVTYSHFKQYIKA</sequence>
<protein>
    <submittedName>
        <fullName evidence="1">Uncharacterized protein</fullName>
    </submittedName>
</protein>
<evidence type="ECO:0000313" key="3">
    <source>
        <dbReference type="Proteomes" id="UP000182367"/>
    </source>
</evidence>
<evidence type="ECO:0000313" key="4">
    <source>
        <dbReference type="Proteomes" id="UP000321579"/>
    </source>
</evidence>
<evidence type="ECO:0000313" key="1">
    <source>
        <dbReference type="EMBL" id="GEL11817.1"/>
    </source>
</evidence>
<dbReference type="EMBL" id="FNEO01000007">
    <property type="protein sequence ID" value="SDJ80557.1"/>
    <property type="molecule type" value="Genomic_DNA"/>
</dbReference>
<accession>A0A511CGS3</accession>
<reference evidence="2 3" key="1">
    <citation type="submission" date="2016-10" db="EMBL/GenBank/DDBJ databases">
        <authorList>
            <person name="Varghese N."/>
            <person name="Submissions S."/>
        </authorList>
    </citation>
    <scope>NUCLEOTIDE SEQUENCE [LARGE SCALE GENOMIC DNA]</scope>
    <source>
        <strain evidence="2 3">Gm-149</strain>
    </source>
</reference>
<proteinExistence type="predicted"/>
<organism evidence="1 4">
    <name type="scientific">Flavobacterium glycines</name>
    <dbReference type="NCBI Taxonomy" id="551990"/>
    <lineage>
        <taxon>Bacteria</taxon>
        <taxon>Pseudomonadati</taxon>
        <taxon>Bacteroidota</taxon>
        <taxon>Flavobacteriia</taxon>
        <taxon>Flavobacteriales</taxon>
        <taxon>Flavobacteriaceae</taxon>
        <taxon>Flavobacterium</taxon>
    </lineage>
</organism>
<dbReference type="Proteomes" id="UP000182367">
    <property type="component" value="Unassembled WGS sequence"/>
</dbReference>